<sequence>MAMTAKQAEQKPDIQSALAFLQQVKAEMPFEYDTFLDILTQFRSKTVGAENVVNFVVELLVGRECLLEGFSQFLPPACRESLLDRFSSGNSPTPATKKPKTTQKRSSTSSFDSLVGVPPLEPKRKRENVGDMDLRPGALLGPGYGLGKRMSQQHIYQAQLKRDLMPPNMAEIWQDVSARVERMVDRILADREGWIPSIDVEDILAGRVEASVIERIKVAGVLKVRRTIPRELAESMNKDITDDIKHHLKVDPEDPETYNRIYNDTDPKAFTFGGVQEMYYSRAQVEARQHERLTAVRVWLNGLWGCVDEETGQPLYLPEVETTYIDRWRHRVPGYRRQTGMKEHMDNGAMCRWADPAWQKVYGRLMEGRIDDYDPWYVGRRTATAGSFFRSFQGWLALSPQGPGDGGLEVVPMVAEAAAYVLLRPFRDDVPAHQFCGVGDGGAAAGGDTLEISSRWHGPLLRGKIPVGQVDAGDSVWWHPDLIHGVEAEHKGDGPSNVLYVPAAPLCPQNARYLAKQREAFLSGGAPPDFPDLGLERGSARRAPPALLTPLGRRQMGIDPFPEPVWKSEGGSERRGAVARRRAMFAECLAILFPNGAASAGRR</sequence>
<dbReference type="SUPFAM" id="SSF47762">
    <property type="entry name" value="PAH2 domain"/>
    <property type="match status" value="1"/>
</dbReference>
<dbReference type="Pfam" id="PF02671">
    <property type="entry name" value="PAH"/>
    <property type="match status" value="1"/>
</dbReference>
<dbReference type="InterPro" id="IPR036600">
    <property type="entry name" value="PAH_sf"/>
</dbReference>
<evidence type="ECO:0000313" key="5">
    <source>
        <dbReference type="EMBL" id="CAD8632442.1"/>
    </source>
</evidence>
<dbReference type="PANTHER" id="PTHR30613:SF1">
    <property type="entry name" value="DUF1479 DOMAIN PROTEIN (AFU_ORTHOLOGUE AFUA_5G09280)"/>
    <property type="match status" value="1"/>
</dbReference>
<keyword evidence="2 3" id="KW-0539">Nucleus</keyword>
<dbReference type="GO" id="GO:0006355">
    <property type="term" value="P:regulation of DNA-templated transcription"/>
    <property type="evidence" value="ECO:0007669"/>
    <property type="project" value="InterPro"/>
</dbReference>
<dbReference type="Gene3D" id="2.60.120.330">
    <property type="entry name" value="B-lactam Antibiotic, Isopenicillin N Synthase, Chain"/>
    <property type="match status" value="1"/>
</dbReference>
<evidence type="ECO:0000256" key="2">
    <source>
        <dbReference type="ARBA" id="ARBA00023242"/>
    </source>
</evidence>
<gene>
    <name evidence="5" type="ORF">CCUR1050_LOCUS10123</name>
</gene>
<protein>
    <recommendedName>
        <fullName evidence="6">DUF1479-domain-containing protein</fullName>
    </recommendedName>
</protein>
<dbReference type="Pfam" id="PF07350">
    <property type="entry name" value="Gig2-like"/>
    <property type="match status" value="1"/>
</dbReference>
<dbReference type="GO" id="GO:0005634">
    <property type="term" value="C:nucleus"/>
    <property type="evidence" value="ECO:0007669"/>
    <property type="project" value="UniProtKB-SubCell"/>
</dbReference>
<accession>A0A7S0M783</accession>
<dbReference type="InterPro" id="IPR003822">
    <property type="entry name" value="PAH"/>
</dbReference>
<dbReference type="SUPFAM" id="SSF51197">
    <property type="entry name" value="Clavaminate synthase-like"/>
    <property type="match status" value="1"/>
</dbReference>
<dbReference type="PROSITE" id="PS51477">
    <property type="entry name" value="PAH"/>
    <property type="match status" value="1"/>
</dbReference>
<proteinExistence type="predicted"/>
<dbReference type="AlphaFoldDB" id="A0A7S0M783"/>
<feature type="compositionally biased region" description="Basic and acidic residues" evidence="4">
    <location>
        <begin position="121"/>
        <end position="132"/>
    </location>
</feature>
<evidence type="ECO:0000256" key="4">
    <source>
        <dbReference type="SAM" id="MobiDB-lite"/>
    </source>
</evidence>
<reference evidence="5" key="1">
    <citation type="submission" date="2021-01" db="EMBL/GenBank/DDBJ databases">
        <authorList>
            <person name="Corre E."/>
            <person name="Pelletier E."/>
            <person name="Niang G."/>
            <person name="Scheremetjew M."/>
            <person name="Finn R."/>
            <person name="Kale V."/>
            <person name="Holt S."/>
            <person name="Cochrane G."/>
            <person name="Meng A."/>
            <person name="Brown T."/>
            <person name="Cohen L."/>
        </authorList>
    </citation>
    <scope>NUCLEOTIDE SEQUENCE</scope>
    <source>
        <strain evidence="5">CCAP979/52</strain>
    </source>
</reference>
<organism evidence="5">
    <name type="scientific">Cryptomonas curvata</name>
    <dbReference type="NCBI Taxonomy" id="233186"/>
    <lineage>
        <taxon>Eukaryota</taxon>
        <taxon>Cryptophyceae</taxon>
        <taxon>Cryptomonadales</taxon>
        <taxon>Cryptomonadaceae</taxon>
        <taxon>Cryptomonas</taxon>
    </lineage>
</organism>
<dbReference type="EMBL" id="HBEZ01018379">
    <property type="protein sequence ID" value="CAD8632442.1"/>
    <property type="molecule type" value="Transcribed_RNA"/>
</dbReference>
<evidence type="ECO:0000256" key="3">
    <source>
        <dbReference type="PROSITE-ProRule" id="PRU00810"/>
    </source>
</evidence>
<name>A0A7S0M783_9CRYP</name>
<comment type="subcellular location">
    <subcellularLocation>
        <location evidence="1 3">Nucleus</location>
    </subcellularLocation>
</comment>
<dbReference type="PANTHER" id="PTHR30613">
    <property type="entry name" value="UNCHARACTERIZED PROTEIN YBIU-RELATED"/>
    <property type="match status" value="1"/>
</dbReference>
<evidence type="ECO:0008006" key="6">
    <source>
        <dbReference type="Google" id="ProtNLM"/>
    </source>
</evidence>
<dbReference type="InterPro" id="IPR010856">
    <property type="entry name" value="Gig2-like"/>
</dbReference>
<dbReference type="InterPro" id="IPR027443">
    <property type="entry name" value="IPNS-like_sf"/>
</dbReference>
<dbReference type="Gene3D" id="1.20.1160.11">
    <property type="entry name" value="Paired amphipathic helix"/>
    <property type="match status" value="1"/>
</dbReference>
<evidence type="ECO:0000256" key="1">
    <source>
        <dbReference type="ARBA" id="ARBA00004123"/>
    </source>
</evidence>
<feature type="region of interest" description="Disordered" evidence="4">
    <location>
        <begin position="85"/>
        <end position="132"/>
    </location>
</feature>